<dbReference type="EMBL" id="CP096983">
    <property type="protein sequence ID" value="URZ11777.1"/>
    <property type="molecule type" value="Genomic_DNA"/>
</dbReference>
<keyword evidence="2" id="KW-1185">Reference proteome</keyword>
<dbReference type="Proteomes" id="UP000190951">
    <property type="component" value="Chromosome"/>
</dbReference>
<evidence type="ECO:0000313" key="1">
    <source>
        <dbReference type="EMBL" id="URZ11777.1"/>
    </source>
</evidence>
<dbReference type="AlphaFoldDB" id="A0A1S8LPQ6"/>
<protein>
    <submittedName>
        <fullName evidence="1">Uncharacterized protein</fullName>
    </submittedName>
</protein>
<reference evidence="1 2" key="1">
    <citation type="submission" date="2022-04" db="EMBL/GenBank/DDBJ databases">
        <title>Genome sequence of C. roseum typestrain.</title>
        <authorList>
            <person name="Poehlein A."/>
            <person name="Schoch T."/>
            <person name="Duerre P."/>
            <person name="Daniel R."/>
        </authorList>
    </citation>
    <scope>NUCLEOTIDE SEQUENCE [LARGE SCALE GENOMIC DNA]</scope>
    <source>
        <strain evidence="1 2">DSM 7320</strain>
    </source>
</reference>
<proteinExistence type="predicted"/>
<organism evidence="1 2">
    <name type="scientific">Clostridium felsineum</name>
    <dbReference type="NCBI Taxonomy" id="36839"/>
    <lineage>
        <taxon>Bacteria</taxon>
        <taxon>Bacillati</taxon>
        <taxon>Bacillota</taxon>
        <taxon>Clostridia</taxon>
        <taxon>Eubacteriales</taxon>
        <taxon>Clostridiaceae</taxon>
        <taxon>Clostridium</taxon>
    </lineage>
</organism>
<accession>A0A1S8LPQ6</accession>
<name>A0A1S8LPQ6_9CLOT</name>
<dbReference type="KEGG" id="crw:CROST_024940"/>
<dbReference type="STRING" id="84029.CROST_24910"/>
<dbReference type="RefSeq" id="WP_077835817.1">
    <property type="nucleotide sequence ID" value="NZ_CP096983.1"/>
</dbReference>
<evidence type="ECO:0000313" key="2">
    <source>
        <dbReference type="Proteomes" id="UP000190951"/>
    </source>
</evidence>
<gene>
    <name evidence="1" type="ORF">CROST_024940</name>
</gene>
<sequence length="125" mass="15293">MKKSLEDKKVEQILKSYYEDKINIQAYNSKLSYYNQYKNMISNNEHGKEIQNIKGKIAEMNFKNKYLEQIIINLTLDEQKYIELKYKKNFSVIEIQDKMFIKERTYYRLRKKVINHLKKLLLQVD</sequence>